<name>A0A9P0EFG9_NEZVI</name>
<protein>
    <submittedName>
        <fullName evidence="3">Uncharacterized protein</fullName>
    </submittedName>
</protein>
<evidence type="ECO:0000313" key="3">
    <source>
        <dbReference type="EMBL" id="CAH1393979.1"/>
    </source>
</evidence>
<dbReference type="EMBL" id="OV725078">
    <property type="protein sequence ID" value="CAH1393979.1"/>
    <property type="molecule type" value="Genomic_DNA"/>
</dbReference>
<feature type="compositionally biased region" description="Polar residues" evidence="1">
    <location>
        <begin position="141"/>
        <end position="154"/>
    </location>
</feature>
<sequence length="171" mass="19284">MGNISSEAVVTVAFIFGSLILANQSFLPVTWIVAPKSMYHSLESRAPVTKIEFSRTRLWPMEGPVLLSVFGFLMKDGEHPERSDENNKIFIETVESTSETDQNNQWFIEEAKTGLEKTTEGDDGEHPERSDENNKIFIETVESSSETDQNNQWFSEEAKTDVDKTTEGDGK</sequence>
<keyword evidence="2" id="KW-0812">Transmembrane</keyword>
<keyword evidence="2" id="KW-0472">Membrane</keyword>
<feature type="transmembrane region" description="Helical" evidence="2">
    <location>
        <begin position="12"/>
        <end position="34"/>
    </location>
</feature>
<organism evidence="3 4">
    <name type="scientific">Nezara viridula</name>
    <name type="common">Southern green stink bug</name>
    <name type="synonym">Cimex viridulus</name>
    <dbReference type="NCBI Taxonomy" id="85310"/>
    <lineage>
        <taxon>Eukaryota</taxon>
        <taxon>Metazoa</taxon>
        <taxon>Ecdysozoa</taxon>
        <taxon>Arthropoda</taxon>
        <taxon>Hexapoda</taxon>
        <taxon>Insecta</taxon>
        <taxon>Pterygota</taxon>
        <taxon>Neoptera</taxon>
        <taxon>Paraneoptera</taxon>
        <taxon>Hemiptera</taxon>
        <taxon>Heteroptera</taxon>
        <taxon>Panheteroptera</taxon>
        <taxon>Pentatomomorpha</taxon>
        <taxon>Pentatomoidea</taxon>
        <taxon>Pentatomidae</taxon>
        <taxon>Pentatominae</taxon>
        <taxon>Nezara</taxon>
    </lineage>
</organism>
<feature type="compositionally biased region" description="Basic and acidic residues" evidence="1">
    <location>
        <begin position="109"/>
        <end position="134"/>
    </location>
</feature>
<gene>
    <name evidence="3" type="ORF">NEZAVI_LOCUS4554</name>
</gene>
<dbReference type="AlphaFoldDB" id="A0A9P0EFG9"/>
<keyword evidence="2" id="KW-1133">Transmembrane helix</keyword>
<feature type="compositionally biased region" description="Basic and acidic residues" evidence="1">
    <location>
        <begin position="156"/>
        <end position="171"/>
    </location>
</feature>
<feature type="compositionally biased region" description="Polar residues" evidence="1">
    <location>
        <begin position="95"/>
        <end position="106"/>
    </location>
</feature>
<evidence type="ECO:0000313" key="4">
    <source>
        <dbReference type="Proteomes" id="UP001152798"/>
    </source>
</evidence>
<reference evidence="3" key="1">
    <citation type="submission" date="2022-01" db="EMBL/GenBank/DDBJ databases">
        <authorList>
            <person name="King R."/>
        </authorList>
    </citation>
    <scope>NUCLEOTIDE SEQUENCE</scope>
</reference>
<proteinExistence type="predicted"/>
<evidence type="ECO:0000256" key="1">
    <source>
        <dbReference type="SAM" id="MobiDB-lite"/>
    </source>
</evidence>
<dbReference type="Proteomes" id="UP001152798">
    <property type="component" value="Chromosome 2"/>
</dbReference>
<feature type="region of interest" description="Disordered" evidence="1">
    <location>
        <begin position="95"/>
        <end position="171"/>
    </location>
</feature>
<evidence type="ECO:0000256" key="2">
    <source>
        <dbReference type="SAM" id="Phobius"/>
    </source>
</evidence>
<keyword evidence="4" id="KW-1185">Reference proteome</keyword>
<accession>A0A9P0EFG9</accession>